<feature type="transmembrane region" description="Helical" evidence="7">
    <location>
        <begin position="6"/>
        <end position="28"/>
    </location>
</feature>
<feature type="transmembrane region" description="Helical" evidence="7">
    <location>
        <begin position="110"/>
        <end position="130"/>
    </location>
</feature>
<feature type="transmembrane region" description="Helical" evidence="7">
    <location>
        <begin position="136"/>
        <end position="154"/>
    </location>
</feature>
<feature type="transmembrane region" description="Helical" evidence="7">
    <location>
        <begin position="175"/>
        <end position="199"/>
    </location>
</feature>
<reference evidence="10" key="1">
    <citation type="journal article" date="2019" name="Int. J. Syst. Evol. Microbiol.">
        <title>The Global Catalogue of Microorganisms (GCM) 10K type strain sequencing project: providing services to taxonomists for standard genome sequencing and annotation.</title>
        <authorList>
            <consortium name="The Broad Institute Genomics Platform"/>
            <consortium name="The Broad Institute Genome Sequencing Center for Infectious Disease"/>
            <person name="Wu L."/>
            <person name="Ma J."/>
        </authorList>
    </citation>
    <scope>NUCLEOTIDE SEQUENCE [LARGE SCALE GENOMIC DNA]</scope>
    <source>
        <strain evidence="10">CECT 8472</strain>
    </source>
</reference>
<organism evidence="9 10">
    <name type="scientific">Fodinicurvata halophila</name>
    <dbReference type="NCBI Taxonomy" id="1419723"/>
    <lineage>
        <taxon>Bacteria</taxon>
        <taxon>Pseudomonadati</taxon>
        <taxon>Pseudomonadota</taxon>
        <taxon>Alphaproteobacteria</taxon>
        <taxon>Rhodospirillales</taxon>
        <taxon>Rhodovibrionaceae</taxon>
        <taxon>Fodinicurvata</taxon>
    </lineage>
</organism>
<evidence type="ECO:0000256" key="1">
    <source>
        <dbReference type="ARBA" id="ARBA00004651"/>
    </source>
</evidence>
<evidence type="ECO:0000259" key="8">
    <source>
        <dbReference type="Pfam" id="PF01895"/>
    </source>
</evidence>
<dbReference type="InterPro" id="IPR026022">
    <property type="entry name" value="PhoU_dom"/>
</dbReference>
<accession>A0ABV8UQ72</accession>
<dbReference type="PANTHER" id="PTHR10010">
    <property type="entry name" value="SOLUTE CARRIER FAMILY 34 SODIUM PHOSPHATE , MEMBER 2-RELATED"/>
    <property type="match status" value="1"/>
</dbReference>
<feature type="transmembrane region" description="Helical" evidence="7">
    <location>
        <begin position="49"/>
        <end position="75"/>
    </location>
</feature>
<dbReference type="RefSeq" id="WP_382423084.1">
    <property type="nucleotide sequence ID" value="NZ_JBHSCW010000008.1"/>
</dbReference>
<dbReference type="Proteomes" id="UP001595799">
    <property type="component" value="Unassembled WGS sequence"/>
</dbReference>
<dbReference type="InterPro" id="IPR003841">
    <property type="entry name" value="Na/Pi_transpt"/>
</dbReference>
<dbReference type="SUPFAM" id="SSF109755">
    <property type="entry name" value="PhoU-like"/>
    <property type="match status" value="1"/>
</dbReference>
<feature type="transmembrane region" description="Helical" evidence="7">
    <location>
        <begin position="246"/>
        <end position="264"/>
    </location>
</feature>
<evidence type="ECO:0000256" key="5">
    <source>
        <dbReference type="ARBA" id="ARBA00023136"/>
    </source>
</evidence>
<keyword evidence="5 7" id="KW-0472">Membrane</keyword>
<feature type="transmembrane region" description="Helical" evidence="7">
    <location>
        <begin position="284"/>
        <end position="304"/>
    </location>
</feature>
<sequence length="586" mass="64737">MSEDFWLVHLLGSVALLLWATKMVSTYVQESFAADFRRFLGRATRNRWIACLTGTGVAAALQSSTATALLLVTFLKQGLVLLAPALAIMLGADIGTTVVVQILSFDISFLAPALLITGFLAFSVGQFAWLRNLGRIILALGLLVLSLNMIVDATEPMRESQLVKTVLDGLSGQPVVALIIAALLTWVSHSSAAIVLLIMSFSLGGVFPGTLGLALVLGANVGSGLVMIGLTAQGDATMKRLPIGNLLFRLTGALVVLPFLEPISAGLTMLEDNSARELANFHTLFNIALALVFVPFIGPMARFLEKAVPEQKQTREEVAEPKFLDEAVIDQPSMALAGATREMMRMADVVEGMLRDTMDAFKADEQETINTISRRDNDVDRLHEAIKLYVAKVMRNELSEEEMKRSFDIMAMITDLEHIGDVIDKNLLRTASKRLRNRLQFSEEGWQEIKEFHGLVVAQMQLAMTVFFSRDIEMARQLVREKDKIRDWEQDASERHMQRLRHGQTESIETSALHLDILRDFKRITAHLTSFAHPILKSHGELLDSRLRAFEKKEAEAGAHSGATQKTAKGKTDEEQQKRADDDAGT</sequence>
<evidence type="ECO:0000256" key="2">
    <source>
        <dbReference type="ARBA" id="ARBA00022475"/>
    </source>
</evidence>
<keyword evidence="2" id="KW-1003">Cell membrane</keyword>
<comment type="subcellular location">
    <subcellularLocation>
        <location evidence="1">Cell membrane</location>
        <topology evidence="1">Multi-pass membrane protein</topology>
    </subcellularLocation>
</comment>
<protein>
    <submittedName>
        <fullName evidence="9">Na/Pi cotransporter family protein</fullName>
    </submittedName>
</protein>
<dbReference type="Gene3D" id="1.20.58.220">
    <property type="entry name" value="Phosphate transport system protein phou homolog 2, domain 2"/>
    <property type="match status" value="1"/>
</dbReference>
<feature type="domain" description="PhoU" evidence="8">
    <location>
        <begin position="344"/>
        <end position="422"/>
    </location>
</feature>
<dbReference type="NCBIfam" id="NF037997">
    <property type="entry name" value="Na_Pi_symport"/>
    <property type="match status" value="1"/>
</dbReference>
<gene>
    <name evidence="9" type="ORF">ACFOW6_14335</name>
</gene>
<dbReference type="Pfam" id="PF01895">
    <property type="entry name" value="PhoU"/>
    <property type="match status" value="2"/>
</dbReference>
<dbReference type="EMBL" id="JBHSCW010000008">
    <property type="protein sequence ID" value="MFC4352726.1"/>
    <property type="molecule type" value="Genomic_DNA"/>
</dbReference>
<feature type="transmembrane region" description="Helical" evidence="7">
    <location>
        <begin position="211"/>
        <end position="234"/>
    </location>
</feature>
<feature type="region of interest" description="Disordered" evidence="6">
    <location>
        <begin position="553"/>
        <end position="586"/>
    </location>
</feature>
<dbReference type="InterPro" id="IPR004633">
    <property type="entry name" value="NaPi_cotrn-rel/YqeW-like"/>
</dbReference>
<evidence type="ECO:0000256" key="6">
    <source>
        <dbReference type="SAM" id="MobiDB-lite"/>
    </source>
</evidence>
<evidence type="ECO:0000313" key="10">
    <source>
        <dbReference type="Proteomes" id="UP001595799"/>
    </source>
</evidence>
<dbReference type="NCBIfam" id="TIGR00704">
    <property type="entry name" value="NaPi_cotrn_rel"/>
    <property type="match status" value="1"/>
</dbReference>
<feature type="domain" description="PhoU" evidence="8">
    <location>
        <begin position="449"/>
        <end position="532"/>
    </location>
</feature>
<name>A0ABV8UQ72_9PROT</name>
<feature type="transmembrane region" description="Helical" evidence="7">
    <location>
        <begin position="81"/>
        <end position="103"/>
    </location>
</feature>
<evidence type="ECO:0000256" key="3">
    <source>
        <dbReference type="ARBA" id="ARBA00022692"/>
    </source>
</evidence>
<dbReference type="Pfam" id="PF02690">
    <property type="entry name" value="Na_Pi_cotrans"/>
    <property type="match status" value="2"/>
</dbReference>
<comment type="caution">
    <text evidence="9">The sequence shown here is derived from an EMBL/GenBank/DDBJ whole genome shotgun (WGS) entry which is preliminary data.</text>
</comment>
<proteinExistence type="predicted"/>
<dbReference type="PANTHER" id="PTHR10010:SF46">
    <property type="entry name" value="SODIUM-DEPENDENT PHOSPHATE TRANSPORT PROTEIN 2B"/>
    <property type="match status" value="1"/>
</dbReference>
<dbReference type="InterPro" id="IPR038078">
    <property type="entry name" value="PhoU-like_sf"/>
</dbReference>
<feature type="compositionally biased region" description="Basic and acidic residues" evidence="6">
    <location>
        <begin position="570"/>
        <end position="586"/>
    </location>
</feature>
<keyword evidence="4 7" id="KW-1133">Transmembrane helix</keyword>
<evidence type="ECO:0000313" key="9">
    <source>
        <dbReference type="EMBL" id="MFC4352726.1"/>
    </source>
</evidence>
<keyword evidence="3 7" id="KW-0812">Transmembrane</keyword>
<evidence type="ECO:0000256" key="7">
    <source>
        <dbReference type="SAM" id="Phobius"/>
    </source>
</evidence>
<keyword evidence="10" id="KW-1185">Reference proteome</keyword>
<evidence type="ECO:0000256" key="4">
    <source>
        <dbReference type="ARBA" id="ARBA00022989"/>
    </source>
</evidence>